<accession>A0A917W579</accession>
<dbReference type="Proteomes" id="UP000654670">
    <property type="component" value="Unassembled WGS sequence"/>
</dbReference>
<proteinExistence type="predicted"/>
<evidence type="ECO:0000313" key="3">
    <source>
        <dbReference type="Proteomes" id="UP000654670"/>
    </source>
</evidence>
<dbReference type="RefSeq" id="WP_188804801.1">
    <property type="nucleotide sequence ID" value="NZ_BMOK01000018.1"/>
</dbReference>
<reference evidence="2" key="1">
    <citation type="journal article" date="2014" name="Int. J. Syst. Evol. Microbiol.">
        <title>Complete genome sequence of Corynebacterium casei LMG S-19264T (=DSM 44701T), isolated from a smear-ripened cheese.</title>
        <authorList>
            <consortium name="US DOE Joint Genome Institute (JGI-PGF)"/>
            <person name="Walter F."/>
            <person name="Albersmeier A."/>
            <person name="Kalinowski J."/>
            <person name="Ruckert C."/>
        </authorList>
    </citation>
    <scope>NUCLEOTIDE SEQUENCE</scope>
    <source>
        <strain evidence="2">JCM 15325</strain>
    </source>
</reference>
<comment type="caution">
    <text evidence="2">The sequence shown here is derived from an EMBL/GenBank/DDBJ whole genome shotgun (WGS) entry which is preliminary data.</text>
</comment>
<organism evidence="2 3">
    <name type="scientific">Sporolactobacillus putidus</name>
    <dbReference type="NCBI Taxonomy" id="492735"/>
    <lineage>
        <taxon>Bacteria</taxon>
        <taxon>Bacillati</taxon>
        <taxon>Bacillota</taxon>
        <taxon>Bacilli</taxon>
        <taxon>Bacillales</taxon>
        <taxon>Sporolactobacillaceae</taxon>
        <taxon>Sporolactobacillus</taxon>
    </lineage>
</organism>
<protein>
    <recommendedName>
        <fullName evidence="4">DUF327 family protein</fullName>
    </recommendedName>
</protein>
<gene>
    <name evidence="2" type="primary">yaaR</name>
    <name evidence="2" type="ORF">GCM10007968_29890</name>
</gene>
<dbReference type="AlphaFoldDB" id="A0A917W579"/>
<feature type="region of interest" description="Disordered" evidence="1">
    <location>
        <begin position="1"/>
        <end position="28"/>
    </location>
</feature>
<dbReference type="SUPFAM" id="SSF158397">
    <property type="entry name" value="TM1646-like"/>
    <property type="match status" value="1"/>
</dbReference>
<evidence type="ECO:0000256" key="1">
    <source>
        <dbReference type="SAM" id="MobiDB-lite"/>
    </source>
</evidence>
<dbReference type="InterPro" id="IPR005585">
    <property type="entry name" value="DUF327"/>
</dbReference>
<evidence type="ECO:0008006" key="4">
    <source>
        <dbReference type="Google" id="ProtNLM"/>
    </source>
</evidence>
<dbReference type="EMBL" id="BMOK01000018">
    <property type="protein sequence ID" value="GGL63962.1"/>
    <property type="molecule type" value="Genomic_DNA"/>
</dbReference>
<evidence type="ECO:0000313" key="2">
    <source>
        <dbReference type="EMBL" id="GGL63962.1"/>
    </source>
</evidence>
<sequence length="145" mass="16044">MPIKIGGETKINESQAGRSAAAAKPSVSFERTLSGQEQSMNSDALKALLDKVDEQSQRVLASRTVRDVQLYKQYVRSFMQEAVRTGLGTEQSRSWQQGGAKQQLVRTVDEKLIALTNDLLDKNKEGIGLLDRLGEIHGLLINLYV</sequence>
<dbReference type="InterPro" id="IPR024042">
    <property type="entry name" value="TM1646-like_dom_sf"/>
</dbReference>
<dbReference type="Gene3D" id="1.20.120.490">
    <property type="entry name" value="Hypothetical protein TM1646-like domain"/>
    <property type="match status" value="1"/>
</dbReference>
<dbReference type="Pfam" id="PF03885">
    <property type="entry name" value="DUF327"/>
    <property type="match status" value="1"/>
</dbReference>
<reference evidence="2" key="2">
    <citation type="submission" date="2020-09" db="EMBL/GenBank/DDBJ databases">
        <authorList>
            <person name="Sun Q."/>
            <person name="Ohkuma M."/>
        </authorList>
    </citation>
    <scope>NUCLEOTIDE SEQUENCE</scope>
    <source>
        <strain evidence="2">JCM 15325</strain>
    </source>
</reference>
<keyword evidence="3" id="KW-1185">Reference proteome</keyword>
<name>A0A917W579_9BACL</name>